<reference evidence="1 2" key="1">
    <citation type="submission" date="2019-05" db="EMBL/GenBank/DDBJ databases">
        <title>Novel genomic isolates of S.pyogenes and S.dysgalactiae subsp. equisimilis associated to necrotising fasciitis (NSTI).</title>
        <authorList>
            <person name="Barrantes I."/>
        </authorList>
    </citation>
    <scope>NUCLEOTIDE SEQUENCE [LARGE SCALE GENOMIC DNA]</scope>
    <source>
        <strain evidence="1 2">SPY6028</strain>
    </source>
</reference>
<dbReference type="Proteomes" id="UP000316580">
    <property type="component" value="Unassembled WGS sequence"/>
</dbReference>
<proteinExistence type="predicted"/>
<dbReference type="AlphaFoldDB" id="A0A660A4R3"/>
<comment type="caution">
    <text evidence="1">The sequence shown here is derived from an EMBL/GenBank/DDBJ whole genome shotgun (WGS) entry which is preliminary data.</text>
</comment>
<sequence length="44" mass="5140">MLVIVYLGQNKRDNHQIVVFLGQSFLILLKKSERFLFFKGKASL</sequence>
<evidence type="ECO:0000313" key="2">
    <source>
        <dbReference type="Proteomes" id="UP000316580"/>
    </source>
</evidence>
<accession>A0A660A4R3</accession>
<organism evidence="1 2">
    <name type="scientific">Streptococcus pyogenes</name>
    <dbReference type="NCBI Taxonomy" id="1314"/>
    <lineage>
        <taxon>Bacteria</taxon>
        <taxon>Bacillati</taxon>
        <taxon>Bacillota</taxon>
        <taxon>Bacilli</taxon>
        <taxon>Lactobacillales</taxon>
        <taxon>Streptococcaceae</taxon>
        <taxon>Streptococcus</taxon>
    </lineage>
</organism>
<gene>
    <name evidence="1" type="ORF">FGO82_06305</name>
</gene>
<protein>
    <submittedName>
        <fullName evidence="1">Uncharacterized protein</fullName>
    </submittedName>
</protein>
<evidence type="ECO:0000313" key="1">
    <source>
        <dbReference type="EMBL" id="TNY46905.1"/>
    </source>
</evidence>
<dbReference type="EMBL" id="VCID01000511">
    <property type="protein sequence ID" value="TNY46905.1"/>
    <property type="molecule type" value="Genomic_DNA"/>
</dbReference>
<name>A0A660A4R3_STRPY</name>